<dbReference type="GO" id="GO:0000271">
    <property type="term" value="P:polysaccharide biosynthetic process"/>
    <property type="evidence" value="ECO:0007669"/>
    <property type="project" value="TreeGrafter"/>
</dbReference>
<dbReference type="InterPro" id="IPR015422">
    <property type="entry name" value="PyrdxlP-dep_Trfase_small"/>
</dbReference>
<comment type="caution">
    <text evidence="3">The sequence shown here is derived from an EMBL/GenBank/DDBJ whole genome shotgun (WGS) entry which is preliminary data.</text>
</comment>
<keyword evidence="2" id="KW-0663">Pyridoxal phosphate</keyword>
<dbReference type="PANTHER" id="PTHR30244">
    <property type="entry name" value="TRANSAMINASE"/>
    <property type="match status" value="1"/>
</dbReference>
<evidence type="ECO:0000313" key="3">
    <source>
        <dbReference type="EMBL" id="THU39348.1"/>
    </source>
</evidence>
<evidence type="ECO:0000313" key="4">
    <source>
        <dbReference type="Proteomes" id="UP000306918"/>
    </source>
</evidence>
<evidence type="ECO:0008006" key="5">
    <source>
        <dbReference type="Google" id="ProtNLM"/>
    </source>
</evidence>
<dbReference type="EMBL" id="STFF01000003">
    <property type="protein sequence ID" value="THU39348.1"/>
    <property type="molecule type" value="Genomic_DNA"/>
</dbReference>
<proteinExistence type="inferred from homology"/>
<dbReference type="PANTHER" id="PTHR30244:SF34">
    <property type="entry name" value="DTDP-4-AMINO-4,6-DIDEOXYGALACTOSE TRANSAMINASE"/>
    <property type="match status" value="1"/>
</dbReference>
<evidence type="ECO:0000256" key="1">
    <source>
        <dbReference type="ARBA" id="ARBA00037999"/>
    </source>
</evidence>
<dbReference type="Gene3D" id="3.90.1150.10">
    <property type="entry name" value="Aspartate Aminotransferase, domain 1"/>
    <property type="match status" value="1"/>
</dbReference>
<keyword evidence="4" id="KW-1185">Reference proteome</keyword>
<dbReference type="GO" id="GO:0030170">
    <property type="term" value="F:pyridoxal phosphate binding"/>
    <property type="evidence" value="ECO:0007669"/>
    <property type="project" value="TreeGrafter"/>
</dbReference>
<dbReference type="GO" id="GO:0008483">
    <property type="term" value="F:transaminase activity"/>
    <property type="evidence" value="ECO:0007669"/>
    <property type="project" value="TreeGrafter"/>
</dbReference>
<accession>A0A4S8HUN3</accession>
<dbReference type="OrthoDB" id="9766188at2"/>
<dbReference type="AlphaFoldDB" id="A0A4S8HUN3"/>
<reference evidence="3 4" key="1">
    <citation type="submission" date="2019-04" db="EMBL/GenBank/DDBJ databases">
        <title>Niastella caeni sp. nov., isolated from activated sludge.</title>
        <authorList>
            <person name="Sheng M."/>
        </authorList>
    </citation>
    <scope>NUCLEOTIDE SEQUENCE [LARGE SCALE GENOMIC DNA]</scope>
    <source>
        <strain evidence="3 4">HX-2-15</strain>
    </source>
</reference>
<protein>
    <recommendedName>
        <fullName evidence="5">DegT/DnrJ/EryC1/StrS aminotransferase family protein</fullName>
    </recommendedName>
</protein>
<dbReference type="InterPro" id="IPR015424">
    <property type="entry name" value="PyrdxlP-dep_Trfase"/>
</dbReference>
<dbReference type="InterPro" id="IPR000653">
    <property type="entry name" value="DegT/StrS_aminotransferase"/>
</dbReference>
<gene>
    <name evidence="3" type="ORF">FAM09_12620</name>
</gene>
<sequence>MLSRRLSIWPTLPLNVYFRESSSWLPYPLSDSGCRVFSRARHAIWNACRTLGLGSKDIVLVPAYHHGCEIEALLQAGVSIRYYEVTELLEPDPVSLQSLLTPNVRVLYIIHYLGFPQNAVRWRQWCDERNLLLFEDAAQAFLAEINNRPVGTFGHVGVFCLYKTYGVPDGGAVTMKAPPARPTAALQSGRWRVFKRHVNWVAERSGVIGSLHLGIKPMVKLLKKKNHNPHKEFELGDPFTPPSAMTMRLLSKLVDRTTAERRRENYRFLLDHHRHLVPRPFLSLPEGACPFAFPIESNNADDVLKKLRRFGIEGLLFWRNAHPSLPANDFPLSMAFRNRVFAVPVHQELTQSELYQIAEAVHLSTIQVKHKNQIARTK</sequence>
<dbReference type="Pfam" id="PF01041">
    <property type="entry name" value="DegT_DnrJ_EryC1"/>
    <property type="match status" value="1"/>
</dbReference>
<organism evidence="3 4">
    <name type="scientific">Niastella caeni</name>
    <dbReference type="NCBI Taxonomy" id="2569763"/>
    <lineage>
        <taxon>Bacteria</taxon>
        <taxon>Pseudomonadati</taxon>
        <taxon>Bacteroidota</taxon>
        <taxon>Chitinophagia</taxon>
        <taxon>Chitinophagales</taxon>
        <taxon>Chitinophagaceae</taxon>
        <taxon>Niastella</taxon>
    </lineage>
</organism>
<dbReference type="Proteomes" id="UP000306918">
    <property type="component" value="Unassembled WGS sequence"/>
</dbReference>
<dbReference type="InterPro" id="IPR015421">
    <property type="entry name" value="PyrdxlP-dep_Trfase_major"/>
</dbReference>
<dbReference type="RefSeq" id="WP_136577480.1">
    <property type="nucleotide sequence ID" value="NZ_STFF01000003.1"/>
</dbReference>
<comment type="similarity">
    <text evidence="1 2">Belongs to the DegT/DnrJ/EryC1 family.</text>
</comment>
<name>A0A4S8HUN3_9BACT</name>
<dbReference type="Gene3D" id="3.40.640.10">
    <property type="entry name" value="Type I PLP-dependent aspartate aminotransferase-like (Major domain)"/>
    <property type="match status" value="1"/>
</dbReference>
<dbReference type="SUPFAM" id="SSF53383">
    <property type="entry name" value="PLP-dependent transferases"/>
    <property type="match status" value="1"/>
</dbReference>
<evidence type="ECO:0000256" key="2">
    <source>
        <dbReference type="RuleBase" id="RU004508"/>
    </source>
</evidence>